<proteinExistence type="inferred from homology"/>
<evidence type="ECO:0000256" key="3">
    <source>
        <dbReference type="ARBA" id="ARBA00007084"/>
    </source>
</evidence>
<evidence type="ECO:0000256" key="1">
    <source>
        <dbReference type="ARBA" id="ARBA00004123"/>
    </source>
</evidence>
<keyword evidence="5" id="KW-0963">Cytoplasm</keyword>
<dbReference type="EMBL" id="JAPWDQ010000005">
    <property type="protein sequence ID" value="KAJ5485327.1"/>
    <property type="molecule type" value="Genomic_DNA"/>
</dbReference>
<dbReference type="GO" id="GO:0006511">
    <property type="term" value="P:ubiquitin-dependent protein catabolic process"/>
    <property type="evidence" value="ECO:0007669"/>
    <property type="project" value="TreeGrafter"/>
</dbReference>
<dbReference type="AlphaFoldDB" id="A0A9X0BUV6"/>
<comment type="similarity">
    <text evidence="3">Belongs to the CSN3 family.</text>
</comment>
<dbReference type="GO" id="GO:0008180">
    <property type="term" value="C:COP9 signalosome"/>
    <property type="evidence" value="ECO:0007669"/>
    <property type="project" value="UniProtKB-KW"/>
</dbReference>
<evidence type="ECO:0000256" key="6">
    <source>
        <dbReference type="ARBA" id="ARBA00022790"/>
    </source>
</evidence>
<gene>
    <name evidence="10" type="ORF">N7539_005315</name>
</gene>
<feature type="compositionally biased region" description="Acidic residues" evidence="8">
    <location>
        <begin position="486"/>
        <end position="499"/>
    </location>
</feature>
<dbReference type="PROSITE" id="PS50250">
    <property type="entry name" value="PCI"/>
    <property type="match status" value="1"/>
</dbReference>
<evidence type="ECO:0000313" key="11">
    <source>
        <dbReference type="Proteomes" id="UP001148312"/>
    </source>
</evidence>
<accession>A0A9X0BUV6</accession>
<reference evidence="10" key="1">
    <citation type="submission" date="2022-12" db="EMBL/GenBank/DDBJ databases">
        <authorList>
            <person name="Petersen C."/>
        </authorList>
    </citation>
    <scope>NUCLEOTIDE SEQUENCE</scope>
    <source>
        <strain evidence="10">IBT 30728</strain>
    </source>
</reference>
<keyword evidence="11" id="KW-1185">Reference proteome</keyword>
<protein>
    <recommendedName>
        <fullName evidence="4">COP9 signalosome complex subunit 3</fullName>
    </recommendedName>
</protein>
<keyword evidence="7" id="KW-0539">Nucleus</keyword>
<evidence type="ECO:0000313" key="10">
    <source>
        <dbReference type="EMBL" id="KAJ5485327.1"/>
    </source>
</evidence>
<sequence>MSVLEGLRAQSAQLHEALRNTDAAYDQQIRQHVASLREAVSAKYLGDLARDESLLDHIDPTADSLLYLYILRAQIEIFQEESRQSLPAVLLPTGWLWPKIVSYLKSFNPVQSRYVGEEWRQVVELVAQIAQASSQPLLAARVIRDAMLRLDPSCTVLTSTHLVLVRLCLRARAYSCALPVLDKYVCHFPSSQPGAGAGFAPFLCASHDSSLSFVTEKSGLSAKLTYKDHLQYYLYGGMIYMALKQWTKAIHFLQIVISMPTTGSVSMIMVEAYKKWILANLLEKGKLPSTTNLMVTSHSRVYQSLAKPYVSLAQAFESGDLKRIEEEIEAARDVWRADHNLGLVSQVHCAYIKHMVERVKKTFAALTVDELLRQSPSMQVSNQVTESTIASLIMSGAVSATLVQPSDPTKSTMVRFTESRSSIRLVHEREVQLSLAREGQALRTLSKSLGDLDSQLGLSNEVIDSLKRSQAWTAVGEPRPGTSEDAGVDMDEDLMGEDA</sequence>
<dbReference type="Pfam" id="PF22788">
    <property type="entry name" value="COP9_hel_rpt"/>
    <property type="match status" value="1"/>
</dbReference>
<dbReference type="InterPro" id="IPR050756">
    <property type="entry name" value="CSN3"/>
</dbReference>
<evidence type="ECO:0000256" key="7">
    <source>
        <dbReference type="ARBA" id="ARBA00023242"/>
    </source>
</evidence>
<dbReference type="PANTHER" id="PTHR10758">
    <property type="entry name" value="26S PROTEASOME NON-ATPASE REGULATORY SUBUNIT 3/COP9 SIGNALOSOME COMPLEX SUBUNIT 3"/>
    <property type="match status" value="1"/>
</dbReference>
<dbReference type="InterPro" id="IPR055089">
    <property type="entry name" value="COP9_N"/>
</dbReference>
<reference evidence="10" key="2">
    <citation type="journal article" date="2023" name="IMA Fungus">
        <title>Comparative genomic study of the Penicillium genus elucidates a diverse pangenome and 15 lateral gene transfer events.</title>
        <authorList>
            <person name="Petersen C."/>
            <person name="Sorensen T."/>
            <person name="Nielsen M.R."/>
            <person name="Sondergaard T.E."/>
            <person name="Sorensen J.L."/>
            <person name="Fitzpatrick D.A."/>
            <person name="Frisvad J.C."/>
            <person name="Nielsen K.L."/>
        </authorList>
    </citation>
    <scope>NUCLEOTIDE SEQUENCE</scope>
    <source>
        <strain evidence="10">IBT 30728</strain>
    </source>
</reference>
<dbReference type="GeneID" id="81625166"/>
<dbReference type="RefSeq" id="XP_056790111.1">
    <property type="nucleotide sequence ID" value="XM_056934917.1"/>
</dbReference>
<evidence type="ECO:0000256" key="5">
    <source>
        <dbReference type="ARBA" id="ARBA00022490"/>
    </source>
</evidence>
<dbReference type="GO" id="GO:0005737">
    <property type="term" value="C:cytoplasm"/>
    <property type="evidence" value="ECO:0007669"/>
    <property type="project" value="UniProtKB-SubCell"/>
</dbReference>
<dbReference type="Proteomes" id="UP001148312">
    <property type="component" value="Unassembled WGS sequence"/>
</dbReference>
<evidence type="ECO:0000256" key="8">
    <source>
        <dbReference type="SAM" id="MobiDB-lite"/>
    </source>
</evidence>
<comment type="subcellular location">
    <subcellularLocation>
        <location evidence="2">Cytoplasm</location>
    </subcellularLocation>
    <subcellularLocation>
        <location evidence="1">Nucleus</location>
    </subcellularLocation>
</comment>
<name>A0A9X0BUV6_9EURO</name>
<organism evidence="10 11">
    <name type="scientific">Penicillium diatomitis</name>
    <dbReference type="NCBI Taxonomy" id="2819901"/>
    <lineage>
        <taxon>Eukaryota</taxon>
        <taxon>Fungi</taxon>
        <taxon>Dikarya</taxon>
        <taxon>Ascomycota</taxon>
        <taxon>Pezizomycotina</taxon>
        <taxon>Eurotiomycetes</taxon>
        <taxon>Eurotiomycetidae</taxon>
        <taxon>Eurotiales</taxon>
        <taxon>Aspergillaceae</taxon>
        <taxon>Penicillium</taxon>
    </lineage>
</organism>
<dbReference type="InterPro" id="IPR000717">
    <property type="entry name" value="PCI_dom"/>
</dbReference>
<dbReference type="PANTHER" id="PTHR10758:SF1">
    <property type="entry name" value="COP9 SIGNALOSOME COMPLEX SUBUNIT 3"/>
    <property type="match status" value="1"/>
</dbReference>
<keyword evidence="6" id="KW-0736">Signalosome</keyword>
<comment type="caution">
    <text evidence="10">The sequence shown here is derived from an EMBL/GenBank/DDBJ whole genome shotgun (WGS) entry which is preliminary data.</text>
</comment>
<evidence type="ECO:0000256" key="2">
    <source>
        <dbReference type="ARBA" id="ARBA00004496"/>
    </source>
</evidence>
<feature type="region of interest" description="Disordered" evidence="8">
    <location>
        <begin position="472"/>
        <end position="499"/>
    </location>
</feature>
<evidence type="ECO:0000259" key="9">
    <source>
        <dbReference type="PROSITE" id="PS50250"/>
    </source>
</evidence>
<evidence type="ECO:0000256" key="4">
    <source>
        <dbReference type="ARBA" id="ARBA00014878"/>
    </source>
</evidence>
<feature type="domain" description="PCI" evidence="9">
    <location>
        <begin position="245"/>
        <end position="416"/>
    </location>
</feature>